<dbReference type="RefSeq" id="WP_213123702.1">
    <property type="nucleotide sequence ID" value="NZ_JAGYPG010000001.1"/>
</dbReference>
<organism evidence="2 3">
    <name type="scientific">Lederbergia citri</name>
    <dbReference type="NCBI Taxonomy" id="2833580"/>
    <lineage>
        <taxon>Bacteria</taxon>
        <taxon>Bacillati</taxon>
        <taxon>Bacillota</taxon>
        <taxon>Bacilli</taxon>
        <taxon>Bacillales</taxon>
        <taxon>Bacillaceae</taxon>
        <taxon>Lederbergia</taxon>
    </lineage>
</organism>
<dbReference type="AlphaFoldDB" id="A0A942TB58"/>
<comment type="caution">
    <text evidence="2">The sequence shown here is derived from an EMBL/GenBank/DDBJ whole genome shotgun (WGS) entry which is preliminary data.</text>
</comment>
<feature type="transmembrane region" description="Helical" evidence="1">
    <location>
        <begin position="36"/>
        <end position="56"/>
    </location>
</feature>
<dbReference type="EMBL" id="JAGYPG010000001">
    <property type="protein sequence ID" value="MBS4194528.1"/>
    <property type="molecule type" value="Genomic_DNA"/>
</dbReference>
<keyword evidence="3" id="KW-1185">Reference proteome</keyword>
<keyword evidence="1" id="KW-0472">Membrane</keyword>
<dbReference type="Pfam" id="PF10864">
    <property type="entry name" value="DUF2663"/>
    <property type="match status" value="1"/>
</dbReference>
<dbReference type="InterPro" id="IPR020210">
    <property type="entry name" value="Uncharacterised_YpbF_TM"/>
</dbReference>
<name>A0A942TB58_9BACI</name>
<feature type="transmembrane region" description="Helical" evidence="1">
    <location>
        <begin position="80"/>
        <end position="98"/>
    </location>
</feature>
<accession>A0A942TB58</accession>
<protein>
    <submittedName>
        <fullName evidence="2">DUF2663 family protein</fullName>
    </submittedName>
</protein>
<dbReference type="Proteomes" id="UP000681414">
    <property type="component" value="Unassembled WGS sequence"/>
</dbReference>
<evidence type="ECO:0000313" key="2">
    <source>
        <dbReference type="EMBL" id="MBS4194528.1"/>
    </source>
</evidence>
<keyword evidence="1" id="KW-1133">Transmembrane helix</keyword>
<proteinExistence type="predicted"/>
<reference evidence="2 3" key="1">
    <citation type="submission" date="2021-05" db="EMBL/GenBank/DDBJ databases">
        <title>Novel Bacillus species.</title>
        <authorList>
            <person name="Liu G."/>
        </authorList>
    </citation>
    <scope>NUCLEOTIDE SEQUENCE [LARGE SCALE GENOMIC DNA]</scope>
    <source>
        <strain evidence="3">FJAT-49780</strain>
    </source>
</reference>
<gene>
    <name evidence="2" type="ORF">KHA97_05510</name>
</gene>
<sequence>MEQFLVELGDHTDQTTKQMLQNLIDKRLKYNRYKNIHFLLLTTAFVFGFFVFFFFYKTTVETNGSNMFDMFSFFVRKNHFLTLFFIVFTLFGSVKVIFDKKEKSKKEYHALRCEIIEKSKDLWKGDKWNQRHRVFEQMKKNYDINLYHQSK</sequence>
<evidence type="ECO:0000256" key="1">
    <source>
        <dbReference type="SAM" id="Phobius"/>
    </source>
</evidence>
<keyword evidence="1" id="KW-0812">Transmembrane</keyword>
<evidence type="ECO:0000313" key="3">
    <source>
        <dbReference type="Proteomes" id="UP000681414"/>
    </source>
</evidence>